<accession>A0A8K0WG56</accession>
<evidence type="ECO:0000313" key="2">
    <source>
        <dbReference type="EMBL" id="KAH7261761.1"/>
    </source>
</evidence>
<dbReference type="AlphaFoldDB" id="A0A8K0WG56"/>
<sequence>MPSPIWRWWTLLGSGYMAVGPARAPRIVILLDNSHQRFASDSEQSYQLFGGVGTVGCQKKNRTDFLTELCIQRLNHPCPGATLFALSTVSSLYP</sequence>
<evidence type="ECO:0008006" key="4">
    <source>
        <dbReference type="Google" id="ProtNLM"/>
    </source>
</evidence>
<protein>
    <recommendedName>
        <fullName evidence="4">Secreted protein</fullName>
    </recommendedName>
</protein>
<name>A0A8K0WG56_9HYPO</name>
<evidence type="ECO:0000313" key="3">
    <source>
        <dbReference type="Proteomes" id="UP000813427"/>
    </source>
</evidence>
<reference evidence="2" key="1">
    <citation type="journal article" date="2021" name="Nat. Commun.">
        <title>Genetic determinants of endophytism in the Arabidopsis root mycobiome.</title>
        <authorList>
            <person name="Mesny F."/>
            <person name="Miyauchi S."/>
            <person name="Thiergart T."/>
            <person name="Pickel B."/>
            <person name="Atanasova L."/>
            <person name="Karlsson M."/>
            <person name="Huettel B."/>
            <person name="Barry K.W."/>
            <person name="Haridas S."/>
            <person name="Chen C."/>
            <person name="Bauer D."/>
            <person name="Andreopoulos W."/>
            <person name="Pangilinan J."/>
            <person name="LaButti K."/>
            <person name="Riley R."/>
            <person name="Lipzen A."/>
            <person name="Clum A."/>
            <person name="Drula E."/>
            <person name="Henrissat B."/>
            <person name="Kohler A."/>
            <person name="Grigoriev I.V."/>
            <person name="Martin F.M."/>
            <person name="Hacquard S."/>
        </authorList>
    </citation>
    <scope>NUCLEOTIDE SEQUENCE</scope>
    <source>
        <strain evidence="2">MPI-SDFR-AT-0068</strain>
    </source>
</reference>
<gene>
    <name evidence="2" type="ORF">BKA59DRAFT_1775</name>
</gene>
<evidence type="ECO:0000256" key="1">
    <source>
        <dbReference type="SAM" id="SignalP"/>
    </source>
</evidence>
<comment type="caution">
    <text evidence="2">The sequence shown here is derived from an EMBL/GenBank/DDBJ whole genome shotgun (WGS) entry which is preliminary data.</text>
</comment>
<feature type="chain" id="PRO_5035440477" description="Secreted protein" evidence="1">
    <location>
        <begin position="25"/>
        <end position="94"/>
    </location>
</feature>
<proteinExistence type="predicted"/>
<feature type="signal peptide" evidence="1">
    <location>
        <begin position="1"/>
        <end position="24"/>
    </location>
</feature>
<organism evidence="2 3">
    <name type="scientific">Fusarium tricinctum</name>
    <dbReference type="NCBI Taxonomy" id="61284"/>
    <lineage>
        <taxon>Eukaryota</taxon>
        <taxon>Fungi</taxon>
        <taxon>Dikarya</taxon>
        <taxon>Ascomycota</taxon>
        <taxon>Pezizomycotina</taxon>
        <taxon>Sordariomycetes</taxon>
        <taxon>Hypocreomycetidae</taxon>
        <taxon>Hypocreales</taxon>
        <taxon>Nectriaceae</taxon>
        <taxon>Fusarium</taxon>
        <taxon>Fusarium tricinctum species complex</taxon>
    </lineage>
</organism>
<dbReference type="EMBL" id="JAGPXF010000001">
    <property type="protein sequence ID" value="KAH7261761.1"/>
    <property type="molecule type" value="Genomic_DNA"/>
</dbReference>
<keyword evidence="1" id="KW-0732">Signal</keyword>
<keyword evidence="3" id="KW-1185">Reference proteome</keyword>
<dbReference type="Proteomes" id="UP000813427">
    <property type="component" value="Unassembled WGS sequence"/>
</dbReference>